<evidence type="ECO:0000313" key="3">
    <source>
        <dbReference type="Proteomes" id="UP000662783"/>
    </source>
</evidence>
<feature type="transmembrane region" description="Helical" evidence="1">
    <location>
        <begin position="40"/>
        <end position="57"/>
    </location>
</feature>
<dbReference type="Proteomes" id="UP000662783">
    <property type="component" value="Chromosome"/>
</dbReference>
<reference evidence="2" key="1">
    <citation type="submission" date="2021-02" db="EMBL/GenBank/DDBJ databases">
        <title>Fulvivirga sp. S481 isolated from sea water.</title>
        <authorList>
            <person name="Bae S.S."/>
            <person name="Baek K."/>
        </authorList>
    </citation>
    <scope>NUCLEOTIDE SEQUENCE</scope>
    <source>
        <strain evidence="2">S481</strain>
    </source>
</reference>
<evidence type="ECO:0000313" key="2">
    <source>
        <dbReference type="EMBL" id="QSE96418.1"/>
    </source>
</evidence>
<dbReference type="EMBL" id="CP070608">
    <property type="protein sequence ID" value="QSE96418.1"/>
    <property type="molecule type" value="Genomic_DNA"/>
</dbReference>
<dbReference type="AlphaFoldDB" id="A0A974WDX9"/>
<keyword evidence="1" id="KW-0472">Membrane</keyword>
<sequence>MKNIVFKNGLISVAIIMGIQLITYLVYGLPNSSNFDRDEIIGYISIVACLLFVFFGIREYVLLYSKGSFLKYLGIGAAISLFPSMAFGAYSVVYYKWINPNFLKEYGDYQIEKLKSTLPADEFEVAKSQFMEEMALWDSVSSQFIIMFLTVFVIGLIISTLSALYFQLKTSKNG</sequence>
<proteinExistence type="predicted"/>
<keyword evidence="3" id="KW-1185">Reference proteome</keyword>
<organism evidence="2 3">
    <name type="scientific">Fulvivirga lutea</name>
    <dbReference type="NCBI Taxonomy" id="2810512"/>
    <lineage>
        <taxon>Bacteria</taxon>
        <taxon>Pseudomonadati</taxon>
        <taxon>Bacteroidota</taxon>
        <taxon>Cytophagia</taxon>
        <taxon>Cytophagales</taxon>
        <taxon>Fulvivirgaceae</taxon>
        <taxon>Fulvivirga</taxon>
    </lineage>
</organism>
<feature type="transmembrane region" description="Helical" evidence="1">
    <location>
        <begin position="9"/>
        <end position="28"/>
    </location>
</feature>
<accession>A0A974WDX9</accession>
<dbReference type="InterPro" id="IPR025250">
    <property type="entry name" value="DUF4199"/>
</dbReference>
<feature type="transmembrane region" description="Helical" evidence="1">
    <location>
        <begin position="144"/>
        <end position="166"/>
    </location>
</feature>
<keyword evidence="1" id="KW-1133">Transmembrane helix</keyword>
<dbReference type="KEGG" id="fuv:JR347_12465"/>
<dbReference type="RefSeq" id="WP_205720934.1">
    <property type="nucleotide sequence ID" value="NZ_CP070608.1"/>
</dbReference>
<dbReference type="Pfam" id="PF13858">
    <property type="entry name" value="DUF4199"/>
    <property type="match status" value="1"/>
</dbReference>
<feature type="transmembrane region" description="Helical" evidence="1">
    <location>
        <begin position="69"/>
        <end position="93"/>
    </location>
</feature>
<evidence type="ECO:0000256" key="1">
    <source>
        <dbReference type="SAM" id="Phobius"/>
    </source>
</evidence>
<name>A0A974WDX9_9BACT</name>
<keyword evidence="1" id="KW-0812">Transmembrane</keyword>
<gene>
    <name evidence="2" type="ORF">JR347_12465</name>
</gene>
<protein>
    <submittedName>
        <fullName evidence="2">DUF4199 domain-containing protein</fullName>
    </submittedName>
</protein>